<dbReference type="OrthoDB" id="8779651at2"/>
<dbReference type="AlphaFoldDB" id="A0A418X3C0"/>
<sequence length="185" mass="20272">MSNINATGAYRLTGTAISISELAKNKPGMVVKATDEQIAEIKLHEEQVQARDAVNNRYAEQHPDKVYGQVVVDGKLFATVYDSGVATMPYQIPGLSNEGFGTELTQTRLAEIAKAANGEIIHSSFFPDAGISFRSAPESDLPPVTARSLIDFTRELSWARERSRMEAMEQRVQGQDSPLGETKVK</sequence>
<name>A0A418X3C0_9BURK</name>
<evidence type="ECO:0000313" key="3">
    <source>
        <dbReference type="Proteomes" id="UP000285190"/>
    </source>
</evidence>
<dbReference type="RefSeq" id="WP_147375800.1">
    <property type="nucleotide sequence ID" value="NZ_QYUN01000002.1"/>
</dbReference>
<evidence type="ECO:0000313" key="2">
    <source>
        <dbReference type="EMBL" id="RJG06954.1"/>
    </source>
</evidence>
<comment type="caution">
    <text evidence="2">The sequence shown here is derived from an EMBL/GenBank/DDBJ whole genome shotgun (WGS) entry which is preliminary data.</text>
</comment>
<organism evidence="2 3">
    <name type="scientific">Noviherbaspirillum cavernae</name>
    <dbReference type="NCBI Taxonomy" id="2320862"/>
    <lineage>
        <taxon>Bacteria</taxon>
        <taxon>Pseudomonadati</taxon>
        <taxon>Pseudomonadota</taxon>
        <taxon>Betaproteobacteria</taxon>
        <taxon>Burkholderiales</taxon>
        <taxon>Oxalobacteraceae</taxon>
        <taxon>Noviherbaspirillum</taxon>
    </lineage>
</organism>
<protein>
    <submittedName>
        <fullName evidence="2">Uncharacterized protein</fullName>
    </submittedName>
</protein>
<feature type="region of interest" description="Disordered" evidence="1">
    <location>
        <begin position="164"/>
        <end position="185"/>
    </location>
</feature>
<keyword evidence="3" id="KW-1185">Reference proteome</keyword>
<reference evidence="2 3" key="1">
    <citation type="submission" date="2018-09" db="EMBL/GenBank/DDBJ databases">
        <authorList>
            <person name="Zhu H."/>
        </authorList>
    </citation>
    <scope>NUCLEOTIDE SEQUENCE [LARGE SCALE GENOMIC DNA]</scope>
    <source>
        <strain evidence="2 3">K2R10-39</strain>
    </source>
</reference>
<accession>A0A418X3C0</accession>
<dbReference type="Proteomes" id="UP000285190">
    <property type="component" value="Unassembled WGS sequence"/>
</dbReference>
<gene>
    <name evidence="2" type="ORF">D3870_13950</name>
</gene>
<dbReference type="EMBL" id="QYUN01000002">
    <property type="protein sequence ID" value="RJG06954.1"/>
    <property type="molecule type" value="Genomic_DNA"/>
</dbReference>
<proteinExistence type="predicted"/>
<evidence type="ECO:0000256" key="1">
    <source>
        <dbReference type="SAM" id="MobiDB-lite"/>
    </source>
</evidence>